<comment type="caution">
    <text evidence="3">The sequence shown here is derived from an EMBL/GenBank/DDBJ whole genome shotgun (WGS) entry which is preliminary data.</text>
</comment>
<proteinExistence type="predicted"/>
<evidence type="ECO:0000313" key="3">
    <source>
        <dbReference type="EMBL" id="CAH1784774.1"/>
    </source>
</evidence>
<dbReference type="PANTHER" id="PTHR24211">
    <property type="entry name" value="LIM DOMAIN-CONTAINING PROTEIN"/>
    <property type="match status" value="1"/>
</dbReference>
<evidence type="ECO:0000259" key="2">
    <source>
        <dbReference type="Pfam" id="PF06297"/>
    </source>
</evidence>
<dbReference type="InterPro" id="IPR047120">
    <property type="entry name" value="Pk/Esn/Tes"/>
</dbReference>
<dbReference type="GO" id="GO:0008270">
    <property type="term" value="F:zinc ion binding"/>
    <property type="evidence" value="ECO:0007669"/>
    <property type="project" value="InterPro"/>
</dbReference>
<dbReference type="Pfam" id="PF06297">
    <property type="entry name" value="PET"/>
    <property type="match status" value="1"/>
</dbReference>
<keyword evidence="1" id="KW-0677">Repeat</keyword>
<protein>
    <recommendedName>
        <fullName evidence="2">PET domain-containing protein</fullName>
    </recommendedName>
</protein>
<dbReference type="OrthoDB" id="10069167at2759"/>
<dbReference type="PANTHER" id="PTHR24211:SF20">
    <property type="entry name" value="PROTEIN ESPINAS-RELATED"/>
    <property type="match status" value="1"/>
</dbReference>
<dbReference type="InterPro" id="IPR010442">
    <property type="entry name" value="PET_domain"/>
</dbReference>
<accession>A0A8S4NXS4</accession>
<organism evidence="3 4">
    <name type="scientific">Owenia fusiformis</name>
    <name type="common">Polychaete worm</name>
    <dbReference type="NCBI Taxonomy" id="6347"/>
    <lineage>
        <taxon>Eukaryota</taxon>
        <taxon>Metazoa</taxon>
        <taxon>Spiralia</taxon>
        <taxon>Lophotrochozoa</taxon>
        <taxon>Annelida</taxon>
        <taxon>Polychaeta</taxon>
        <taxon>Sedentaria</taxon>
        <taxon>Canalipalpata</taxon>
        <taxon>Sabellida</taxon>
        <taxon>Oweniida</taxon>
        <taxon>Oweniidae</taxon>
        <taxon>Owenia</taxon>
    </lineage>
</organism>
<keyword evidence="4" id="KW-1185">Reference proteome</keyword>
<feature type="domain" description="PET" evidence="2">
    <location>
        <begin position="34"/>
        <end position="64"/>
    </location>
</feature>
<sequence length="117" mass="13414">RKICRHCKCPQNTHDMQGSGAEQEQSVNKLIHDYQRSSASDDDSGCALEEYTWVPPGLKPEQVCCLRYIRCSIRKVQKAAFEGQKQIKDLINISTHKTNIQPNHIKIMKNINFCQTP</sequence>
<gene>
    <name evidence="3" type="ORF">OFUS_LOCUS10912</name>
</gene>
<evidence type="ECO:0000256" key="1">
    <source>
        <dbReference type="ARBA" id="ARBA00022737"/>
    </source>
</evidence>
<dbReference type="Proteomes" id="UP000749559">
    <property type="component" value="Unassembled WGS sequence"/>
</dbReference>
<dbReference type="EMBL" id="CAIIXF020000005">
    <property type="protein sequence ID" value="CAH1784774.1"/>
    <property type="molecule type" value="Genomic_DNA"/>
</dbReference>
<evidence type="ECO:0000313" key="4">
    <source>
        <dbReference type="Proteomes" id="UP000749559"/>
    </source>
</evidence>
<feature type="non-terminal residue" evidence="3">
    <location>
        <position position="1"/>
    </location>
</feature>
<dbReference type="AlphaFoldDB" id="A0A8S4NXS4"/>
<name>A0A8S4NXS4_OWEFU</name>
<reference evidence="3" key="1">
    <citation type="submission" date="2022-03" db="EMBL/GenBank/DDBJ databases">
        <authorList>
            <person name="Martin C."/>
        </authorList>
    </citation>
    <scope>NUCLEOTIDE SEQUENCE</scope>
</reference>